<dbReference type="OMA" id="IDLHYVC"/>
<dbReference type="RefSeq" id="XP_034015173.1">
    <property type="nucleotide sequence ID" value="XM_034158821.1"/>
</dbReference>
<dbReference type="GeneID" id="54778711"/>
<dbReference type="Proteomes" id="UP000449547">
    <property type="component" value="Unassembled WGS sequence"/>
</dbReference>
<evidence type="ECO:0000256" key="4">
    <source>
        <dbReference type="ARBA" id="ARBA00022786"/>
    </source>
</evidence>
<dbReference type="EC" id="3.4.19.12" evidence="8"/>
<dbReference type="OrthoDB" id="427186at2759"/>
<keyword evidence="4 7" id="KW-0833">Ubl conjugation pathway</keyword>
<keyword evidence="5 7" id="KW-0378">Hydrolase</keyword>
<evidence type="ECO:0000256" key="3">
    <source>
        <dbReference type="ARBA" id="ARBA00022670"/>
    </source>
</evidence>
<dbReference type="GO" id="GO:0016579">
    <property type="term" value="P:protein deubiquitination"/>
    <property type="evidence" value="ECO:0007669"/>
    <property type="project" value="TreeGrafter"/>
</dbReference>
<dbReference type="PANTHER" id="PTHR10589:SF17">
    <property type="entry name" value="UBIQUITIN CARBOXYL-TERMINAL HYDROLASE"/>
    <property type="match status" value="1"/>
</dbReference>
<dbReference type="PANTHER" id="PTHR10589">
    <property type="entry name" value="UBIQUITIN CARBOXYL-TERMINAL HYDROLASE"/>
    <property type="match status" value="1"/>
</dbReference>
<evidence type="ECO:0000256" key="6">
    <source>
        <dbReference type="ARBA" id="ARBA00022807"/>
    </source>
</evidence>
<dbReference type="Pfam" id="PF01088">
    <property type="entry name" value="Peptidase_C12"/>
    <property type="match status" value="1"/>
</dbReference>
<name>A0A642V6C0_DIURU</name>
<organism evidence="10 11">
    <name type="scientific">Diutina rugosa</name>
    <name type="common">Yeast</name>
    <name type="synonym">Candida rugosa</name>
    <dbReference type="NCBI Taxonomy" id="5481"/>
    <lineage>
        <taxon>Eukaryota</taxon>
        <taxon>Fungi</taxon>
        <taxon>Dikarya</taxon>
        <taxon>Ascomycota</taxon>
        <taxon>Saccharomycotina</taxon>
        <taxon>Pichiomycetes</taxon>
        <taxon>Debaryomycetaceae</taxon>
        <taxon>Diutina</taxon>
    </lineage>
</organism>
<dbReference type="GO" id="GO:0005737">
    <property type="term" value="C:cytoplasm"/>
    <property type="evidence" value="ECO:0007669"/>
    <property type="project" value="TreeGrafter"/>
</dbReference>
<dbReference type="GO" id="GO:0006511">
    <property type="term" value="P:ubiquitin-dependent protein catabolic process"/>
    <property type="evidence" value="ECO:0007669"/>
    <property type="project" value="UniProtKB-UniRule"/>
</dbReference>
<evidence type="ECO:0000256" key="2">
    <source>
        <dbReference type="ARBA" id="ARBA00009326"/>
    </source>
</evidence>
<keyword evidence="3 7" id="KW-0645">Protease</keyword>
<gene>
    <name evidence="10" type="ORF">DIURU_000058</name>
</gene>
<feature type="active site" description="Nucleophile" evidence="7">
    <location>
        <position position="95"/>
    </location>
</feature>
<dbReference type="VEuPathDB" id="FungiDB:DIURU_000058"/>
<keyword evidence="11" id="KW-1185">Reference proteome</keyword>
<evidence type="ECO:0000256" key="8">
    <source>
        <dbReference type="RuleBase" id="RU361215"/>
    </source>
</evidence>
<evidence type="ECO:0000256" key="7">
    <source>
        <dbReference type="PROSITE-ProRule" id="PRU01393"/>
    </source>
</evidence>
<feature type="site" description="Transition state stabilizer" evidence="7">
    <location>
        <position position="89"/>
    </location>
</feature>
<dbReference type="Gene3D" id="3.40.532.10">
    <property type="entry name" value="Peptidase C12, ubiquitin carboxyl-terminal hydrolase"/>
    <property type="match status" value="1"/>
</dbReference>
<comment type="catalytic activity">
    <reaction evidence="1 7 8">
        <text>Thiol-dependent hydrolysis of ester, thioester, amide, peptide and isopeptide bonds formed by the C-terminal Gly of ubiquitin (a 76-residue protein attached to proteins as an intracellular targeting signal).</text>
        <dbReference type="EC" id="3.4.19.12"/>
    </reaction>
</comment>
<dbReference type="EMBL" id="SWFT01000004">
    <property type="protein sequence ID" value="KAA8908745.1"/>
    <property type="molecule type" value="Genomic_DNA"/>
</dbReference>
<evidence type="ECO:0000313" key="10">
    <source>
        <dbReference type="EMBL" id="KAA8908745.1"/>
    </source>
</evidence>
<dbReference type="CDD" id="cd09616">
    <property type="entry name" value="Peptidase_C12_UCH_L1_L3"/>
    <property type="match status" value="1"/>
</dbReference>
<evidence type="ECO:0000256" key="1">
    <source>
        <dbReference type="ARBA" id="ARBA00000707"/>
    </source>
</evidence>
<feature type="site" description="Important for enzyme activity" evidence="7">
    <location>
        <position position="184"/>
    </location>
</feature>
<dbReference type="PROSITE" id="PS52048">
    <property type="entry name" value="UCH_DOMAIN"/>
    <property type="match status" value="1"/>
</dbReference>
<feature type="domain" description="UCH catalytic" evidence="9">
    <location>
        <begin position="6"/>
        <end position="235"/>
    </location>
</feature>
<comment type="caution">
    <text evidence="10">The sequence shown here is derived from an EMBL/GenBank/DDBJ whole genome shotgun (WGS) entry which is preliminary data.</text>
</comment>
<dbReference type="SUPFAM" id="SSF54001">
    <property type="entry name" value="Cysteine proteinases"/>
    <property type="match status" value="1"/>
</dbReference>
<evidence type="ECO:0000259" key="9">
    <source>
        <dbReference type="PROSITE" id="PS52048"/>
    </source>
</evidence>
<proteinExistence type="inferred from homology"/>
<feature type="active site" description="Proton donor" evidence="7">
    <location>
        <position position="168"/>
    </location>
</feature>
<dbReference type="InterPro" id="IPR036959">
    <property type="entry name" value="Peptidase_C12_UCH_sf"/>
</dbReference>
<dbReference type="InterPro" id="IPR038765">
    <property type="entry name" value="Papain-like_cys_pep_sf"/>
</dbReference>
<protein>
    <recommendedName>
        <fullName evidence="8">Ubiquitin carboxyl-terminal hydrolase</fullName>
        <ecNumber evidence="8">3.4.19.12</ecNumber>
    </recommendedName>
</protein>
<accession>A0A642V6C0</accession>
<dbReference type="InterPro" id="IPR001578">
    <property type="entry name" value="Peptidase_C12_UCH"/>
</dbReference>
<dbReference type="FunFam" id="3.40.532.10:FF:000006">
    <property type="entry name" value="Ubiquitin carboxyl-terminal hydrolase"/>
    <property type="match status" value="1"/>
</dbReference>
<comment type="similarity">
    <text evidence="2 7 8">Belongs to the peptidase C12 family.</text>
</comment>
<dbReference type="AlphaFoldDB" id="A0A642V6C0"/>
<reference evidence="10 11" key="1">
    <citation type="submission" date="2019-07" db="EMBL/GenBank/DDBJ databases">
        <title>Genome assembly of two rare yeast pathogens: Diutina rugosa and Trichomonascus ciferrii.</title>
        <authorList>
            <person name="Mixao V."/>
            <person name="Saus E."/>
            <person name="Hansen A."/>
            <person name="Lass-Flor C."/>
            <person name="Gabaldon T."/>
        </authorList>
    </citation>
    <scope>NUCLEOTIDE SEQUENCE [LARGE SCALE GENOMIC DNA]</scope>
    <source>
        <strain evidence="10 11">CBS 613</strain>
    </source>
</reference>
<keyword evidence="6 7" id="KW-0788">Thiol protease</keyword>
<dbReference type="PRINTS" id="PR00707">
    <property type="entry name" value="UBCTHYDRLASE"/>
</dbReference>
<evidence type="ECO:0000313" key="11">
    <source>
        <dbReference type="Proteomes" id="UP000449547"/>
    </source>
</evidence>
<evidence type="ECO:0000256" key="5">
    <source>
        <dbReference type="ARBA" id="ARBA00022801"/>
    </source>
</evidence>
<sequence length="238" mass="26268">MTDSKSVIPLESNPEIFSQLAAKLGLSPVLQFHDVYSLTDPDLLAFLPQPVYAIILLFPLTGGYEDYRKQQDANSQGYPNPEDVHWYKQTIGNGCGLYALLHALTNLPRDFITAHSSVSHLIDATRGKSVAETARHVEDLESQIKLDENYGVQGQTEAPAPESSVELHFITFIKGDDGHLYELDGRRAGPVDLGEATVENNHLLSDPKVAQKVQFYMDNTDDANKNNFAIMALAPSLD</sequence>
<dbReference type="GO" id="GO:0004843">
    <property type="term" value="F:cysteine-type deubiquitinase activity"/>
    <property type="evidence" value="ECO:0007669"/>
    <property type="project" value="UniProtKB-UniRule"/>
</dbReference>